<evidence type="ECO:0000313" key="6">
    <source>
        <dbReference type="Proteomes" id="UP000261520"/>
    </source>
</evidence>
<dbReference type="SMART" id="SM00078">
    <property type="entry name" value="IlGF"/>
    <property type="match status" value="1"/>
</dbReference>
<reference evidence="5" key="1">
    <citation type="submission" date="2025-08" db="UniProtKB">
        <authorList>
            <consortium name="Ensembl"/>
        </authorList>
    </citation>
    <scope>IDENTIFICATION</scope>
</reference>
<evidence type="ECO:0000256" key="3">
    <source>
        <dbReference type="SAM" id="MobiDB-lite"/>
    </source>
</evidence>
<dbReference type="InterPro" id="IPR036438">
    <property type="entry name" value="Insulin-like_sf"/>
</dbReference>
<dbReference type="Pfam" id="PF00049">
    <property type="entry name" value="Insulin"/>
    <property type="match status" value="1"/>
</dbReference>
<dbReference type="Ensembl" id="ENSPMGT00000005012.1">
    <property type="protein sequence ID" value="ENSPMGP00000004721.1"/>
    <property type="gene ID" value="ENSPMGG00000004003.1"/>
</dbReference>
<dbReference type="PANTHER" id="PTHR46845">
    <property type="entry name" value="INSULIN-LIKE GROWTH FACTOR I"/>
    <property type="match status" value="1"/>
</dbReference>
<feature type="compositionally biased region" description="Basic and acidic residues" evidence="3">
    <location>
        <begin position="125"/>
        <end position="141"/>
    </location>
</feature>
<accession>A0A3B3ZJW6</accession>
<dbReference type="Proteomes" id="UP000261520">
    <property type="component" value="Unplaced"/>
</dbReference>
<dbReference type="GO" id="GO:0051897">
    <property type="term" value="P:positive regulation of phosphatidylinositol 3-kinase/protein kinase B signal transduction"/>
    <property type="evidence" value="ECO:0007669"/>
    <property type="project" value="TreeGrafter"/>
</dbReference>
<feature type="domain" description="Insulin-like" evidence="4">
    <location>
        <begin position="41"/>
        <end position="101"/>
    </location>
</feature>
<dbReference type="GO" id="GO:0043066">
    <property type="term" value="P:negative regulation of apoptotic process"/>
    <property type="evidence" value="ECO:0007669"/>
    <property type="project" value="TreeGrafter"/>
</dbReference>
<evidence type="ECO:0000313" key="5">
    <source>
        <dbReference type="Ensembl" id="ENSPMGP00000004721.1"/>
    </source>
</evidence>
<dbReference type="GO" id="GO:0005159">
    <property type="term" value="F:insulin-like growth factor receptor binding"/>
    <property type="evidence" value="ECO:0007669"/>
    <property type="project" value="TreeGrafter"/>
</dbReference>
<dbReference type="Gene3D" id="1.10.100.10">
    <property type="entry name" value="Insulin-like"/>
    <property type="match status" value="1"/>
</dbReference>
<evidence type="ECO:0000259" key="4">
    <source>
        <dbReference type="SMART" id="SM00078"/>
    </source>
</evidence>
<comment type="similarity">
    <text evidence="1">Belongs to the insulin family.</text>
</comment>
<dbReference type="GO" id="GO:0005615">
    <property type="term" value="C:extracellular space"/>
    <property type="evidence" value="ECO:0007669"/>
    <property type="project" value="TreeGrafter"/>
</dbReference>
<protein>
    <recommendedName>
        <fullName evidence="4">Insulin-like domain-containing protein</fullName>
    </recommendedName>
</protein>
<proteinExistence type="inferred from homology"/>
<evidence type="ECO:0000256" key="1">
    <source>
        <dbReference type="ARBA" id="ARBA00009034"/>
    </source>
</evidence>
<dbReference type="PANTHER" id="PTHR46845:SF1">
    <property type="entry name" value="INSULIN-LIKE GROWTH FACTOR I"/>
    <property type="match status" value="1"/>
</dbReference>
<dbReference type="AlphaFoldDB" id="A0A3B3ZJW6"/>
<dbReference type="GO" id="GO:0008283">
    <property type="term" value="P:cell population proliferation"/>
    <property type="evidence" value="ECO:0007669"/>
    <property type="project" value="TreeGrafter"/>
</dbReference>
<organism evidence="5 6">
    <name type="scientific">Periophthalmus magnuspinnatus</name>
    <dbReference type="NCBI Taxonomy" id="409849"/>
    <lineage>
        <taxon>Eukaryota</taxon>
        <taxon>Metazoa</taxon>
        <taxon>Chordata</taxon>
        <taxon>Craniata</taxon>
        <taxon>Vertebrata</taxon>
        <taxon>Euteleostomi</taxon>
        <taxon>Actinopterygii</taxon>
        <taxon>Neopterygii</taxon>
        <taxon>Teleostei</taxon>
        <taxon>Neoteleostei</taxon>
        <taxon>Acanthomorphata</taxon>
        <taxon>Gobiaria</taxon>
        <taxon>Gobiiformes</taxon>
        <taxon>Gobioidei</taxon>
        <taxon>Gobiidae</taxon>
        <taxon>Oxudercinae</taxon>
        <taxon>Periophthalmus</taxon>
    </lineage>
</organism>
<keyword evidence="2" id="KW-1015">Disulfide bond</keyword>
<dbReference type="GO" id="GO:0048009">
    <property type="term" value="P:insulin-like growth factor receptor signaling pathway"/>
    <property type="evidence" value="ECO:0007669"/>
    <property type="project" value="TreeGrafter"/>
</dbReference>
<reference evidence="5" key="2">
    <citation type="submission" date="2025-09" db="UniProtKB">
        <authorList>
            <consortium name="Ensembl"/>
        </authorList>
    </citation>
    <scope>IDENTIFICATION</scope>
</reference>
<feature type="region of interest" description="Disordered" evidence="3">
    <location>
        <begin position="112"/>
        <end position="168"/>
    </location>
</feature>
<name>A0A3B3ZJW6_9GOBI</name>
<evidence type="ECO:0000256" key="2">
    <source>
        <dbReference type="ARBA" id="ARBA00023157"/>
    </source>
</evidence>
<dbReference type="GO" id="GO:0008284">
    <property type="term" value="P:positive regulation of cell population proliferation"/>
    <property type="evidence" value="ECO:0007669"/>
    <property type="project" value="TreeGrafter"/>
</dbReference>
<sequence>KVRKELTGTSWCTTRGRCASACSGCFSVISECSIPNTNATRLRCGSELLGDLIFVCGDRGIYLGKWKRGWSGYGPRPRGRGIVDQCCLGPGCDLHHLEKYCAKAKDLSTTTTSSSTQRLGVPGSPHRDAYRKSSKPSEHRPLTTPHRRTRMRGSTGYPSADPSSSTNS</sequence>
<keyword evidence="6" id="KW-1185">Reference proteome</keyword>
<dbReference type="SUPFAM" id="SSF56994">
    <property type="entry name" value="Insulin-like"/>
    <property type="match status" value="1"/>
</dbReference>
<dbReference type="GO" id="GO:0005179">
    <property type="term" value="F:hormone activity"/>
    <property type="evidence" value="ECO:0007669"/>
    <property type="project" value="InterPro"/>
</dbReference>
<dbReference type="InterPro" id="IPR016179">
    <property type="entry name" value="Insulin-like"/>
</dbReference>